<name>A0A4C1UFR9_EUMVA</name>
<gene>
    <name evidence="1" type="ORF">EVAR_94284_1</name>
</gene>
<dbReference type="AlphaFoldDB" id="A0A4C1UFR9"/>
<evidence type="ECO:0000313" key="2">
    <source>
        <dbReference type="Proteomes" id="UP000299102"/>
    </source>
</evidence>
<dbReference type="EMBL" id="BGZK01000168">
    <property type="protein sequence ID" value="GBP24990.1"/>
    <property type="molecule type" value="Genomic_DNA"/>
</dbReference>
<accession>A0A4C1UFR9</accession>
<reference evidence="1 2" key="1">
    <citation type="journal article" date="2019" name="Commun. Biol.">
        <title>The bagworm genome reveals a unique fibroin gene that provides high tensile strength.</title>
        <authorList>
            <person name="Kono N."/>
            <person name="Nakamura H."/>
            <person name="Ohtoshi R."/>
            <person name="Tomita M."/>
            <person name="Numata K."/>
            <person name="Arakawa K."/>
        </authorList>
    </citation>
    <scope>NUCLEOTIDE SEQUENCE [LARGE SCALE GENOMIC DNA]</scope>
</reference>
<comment type="caution">
    <text evidence="1">The sequence shown here is derived from an EMBL/GenBank/DDBJ whole genome shotgun (WGS) entry which is preliminary data.</text>
</comment>
<evidence type="ECO:0000313" key="1">
    <source>
        <dbReference type="EMBL" id="GBP24990.1"/>
    </source>
</evidence>
<proteinExistence type="predicted"/>
<protein>
    <submittedName>
        <fullName evidence="1">Uncharacterized protein</fullName>
    </submittedName>
</protein>
<organism evidence="1 2">
    <name type="scientific">Eumeta variegata</name>
    <name type="common">Bagworm moth</name>
    <name type="synonym">Eumeta japonica</name>
    <dbReference type="NCBI Taxonomy" id="151549"/>
    <lineage>
        <taxon>Eukaryota</taxon>
        <taxon>Metazoa</taxon>
        <taxon>Ecdysozoa</taxon>
        <taxon>Arthropoda</taxon>
        <taxon>Hexapoda</taxon>
        <taxon>Insecta</taxon>
        <taxon>Pterygota</taxon>
        <taxon>Neoptera</taxon>
        <taxon>Endopterygota</taxon>
        <taxon>Lepidoptera</taxon>
        <taxon>Glossata</taxon>
        <taxon>Ditrysia</taxon>
        <taxon>Tineoidea</taxon>
        <taxon>Psychidae</taxon>
        <taxon>Oiketicinae</taxon>
        <taxon>Eumeta</taxon>
    </lineage>
</organism>
<dbReference type="Proteomes" id="UP000299102">
    <property type="component" value="Unassembled WGS sequence"/>
</dbReference>
<sequence>MKLYDIRTRFPEGRAEIAALEWIRFSDTSSASLLFINCLIRVWWFRLLKFLFFIDMQLLFLRISVVPRAINFILQVKIWETDGQQSEIHRAPSDAAVEKFRPYASNAALRATHRRHTLNL</sequence>
<keyword evidence="2" id="KW-1185">Reference proteome</keyword>